<dbReference type="Gene3D" id="3.40.50.11690">
    <property type="entry name" value="Cell division protein FtsQ/DivIB"/>
    <property type="match status" value="1"/>
</dbReference>
<dbReference type="EMBL" id="JAVIKH010000009">
    <property type="protein sequence ID" value="MDX8336433.1"/>
    <property type="molecule type" value="Genomic_DNA"/>
</dbReference>
<dbReference type="Pfam" id="PF03799">
    <property type="entry name" value="FtsQ_DivIB_C"/>
    <property type="match status" value="1"/>
</dbReference>
<keyword evidence="5" id="KW-1133">Transmembrane helix</keyword>
<keyword evidence="9" id="KW-1185">Reference proteome</keyword>
<organism evidence="8 9">
    <name type="scientific">Candidatus Cetobacterium colombiensis</name>
    <dbReference type="NCBI Taxonomy" id="3073100"/>
    <lineage>
        <taxon>Bacteria</taxon>
        <taxon>Fusobacteriati</taxon>
        <taxon>Fusobacteriota</taxon>
        <taxon>Fusobacteriia</taxon>
        <taxon>Fusobacteriales</taxon>
        <taxon>Fusobacteriaceae</taxon>
        <taxon>Cetobacterium</taxon>
    </lineage>
</organism>
<evidence type="ECO:0000256" key="4">
    <source>
        <dbReference type="ARBA" id="ARBA00022692"/>
    </source>
</evidence>
<keyword evidence="1" id="KW-1003">Cell membrane</keyword>
<dbReference type="Proteomes" id="UP001279681">
    <property type="component" value="Unassembled WGS sequence"/>
</dbReference>
<dbReference type="PANTHER" id="PTHR35851:SF1">
    <property type="entry name" value="CELL DIVISION PROTEIN FTSQ"/>
    <property type="match status" value="1"/>
</dbReference>
<proteinExistence type="predicted"/>
<evidence type="ECO:0000256" key="3">
    <source>
        <dbReference type="ARBA" id="ARBA00022618"/>
    </source>
</evidence>
<evidence type="ECO:0000256" key="6">
    <source>
        <dbReference type="ARBA" id="ARBA00023306"/>
    </source>
</evidence>
<evidence type="ECO:0000256" key="5">
    <source>
        <dbReference type="ARBA" id="ARBA00022989"/>
    </source>
</evidence>
<keyword evidence="6" id="KW-0131">Cell cycle</keyword>
<evidence type="ECO:0000259" key="7">
    <source>
        <dbReference type="Pfam" id="PF03799"/>
    </source>
</evidence>
<evidence type="ECO:0000313" key="9">
    <source>
        <dbReference type="Proteomes" id="UP001279681"/>
    </source>
</evidence>
<dbReference type="RefSeq" id="WP_320313835.1">
    <property type="nucleotide sequence ID" value="NZ_JAVIKH010000009.1"/>
</dbReference>
<dbReference type="GO" id="GO:0051301">
    <property type="term" value="P:cell division"/>
    <property type="evidence" value="ECO:0007669"/>
    <property type="project" value="UniProtKB-KW"/>
</dbReference>
<dbReference type="InterPro" id="IPR026579">
    <property type="entry name" value="FtsQ"/>
</dbReference>
<keyword evidence="3 8" id="KW-0132">Cell division</keyword>
<sequence>MKKIFKIVIILALTFIIIQVEKDFKNREFFNISKVHISEVSPSLKIDLEKIKTEILGKNINDLNLEGLEQKLLRDVRVKKVSIAKENLNEITIDIIEKESSYYAQHKSGIYTMDEQGTIFGKLDEYPKESMPILVVKADDEKSELLEIMEKLKKIDLKDEVSQLYFENKHLIYIVLRDGTKIKTEPEVSKNKYEITMNLYKELIKTKIIDYIDIRFKDIVVREKEGKNAR</sequence>
<reference evidence="9" key="1">
    <citation type="submission" date="2023-07" db="EMBL/GenBank/DDBJ databases">
        <authorList>
            <person name="Colorado M.A."/>
            <person name="Villamil L.M."/>
            <person name="Melo J.F."/>
            <person name="Rodriguez J.A."/>
            <person name="Ruiz R.Y."/>
        </authorList>
    </citation>
    <scope>NUCLEOTIDE SEQUENCE [LARGE SCALE GENOMIC DNA]</scope>
    <source>
        <strain evidence="9">C33</strain>
    </source>
</reference>
<name>A0ABU4WA73_9FUSO</name>
<feature type="domain" description="Cell division protein FtsQ/DivIB C-terminal" evidence="7">
    <location>
        <begin position="103"/>
        <end position="215"/>
    </location>
</feature>
<evidence type="ECO:0000256" key="2">
    <source>
        <dbReference type="ARBA" id="ARBA00022519"/>
    </source>
</evidence>
<accession>A0ABU4WA73</accession>
<dbReference type="InterPro" id="IPR045335">
    <property type="entry name" value="FtsQ_C_sf"/>
</dbReference>
<evidence type="ECO:0000313" key="8">
    <source>
        <dbReference type="EMBL" id="MDX8336433.1"/>
    </source>
</evidence>
<dbReference type="PANTHER" id="PTHR35851">
    <property type="entry name" value="CELL DIVISION PROTEIN FTSQ"/>
    <property type="match status" value="1"/>
</dbReference>
<protein>
    <submittedName>
        <fullName evidence="8">Cell division protein FtsQ/DivIB</fullName>
    </submittedName>
</protein>
<comment type="caution">
    <text evidence="8">The sequence shown here is derived from an EMBL/GenBank/DDBJ whole genome shotgun (WGS) entry which is preliminary data.</text>
</comment>
<evidence type="ECO:0000256" key="1">
    <source>
        <dbReference type="ARBA" id="ARBA00022475"/>
    </source>
</evidence>
<keyword evidence="2" id="KW-0997">Cell inner membrane</keyword>
<keyword evidence="5" id="KW-0472">Membrane</keyword>
<keyword evidence="4" id="KW-0812">Transmembrane</keyword>
<dbReference type="InterPro" id="IPR005548">
    <property type="entry name" value="Cell_div_FtsQ/DivIB_C"/>
</dbReference>
<gene>
    <name evidence="8" type="ORF">RFV38_07975</name>
</gene>